<reference evidence="1 2" key="1">
    <citation type="journal article" date="2022" name="Genome Biol. Evol.">
        <title>The Spruce Budworm Genome: Reconstructing the Evolutionary History of Antifreeze Proteins.</title>
        <authorList>
            <person name="Beliveau C."/>
            <person name="Gagne P."/>
            <person name="Picq S."/>
            <person name="Vernygora O."/>
            <person name="Keeling C.I."/>
            <person name="Pinkney K."/>
            <person name="Doucet D."/>
            <person name="Wen F."/>
            <person name="Johnston J.S."/>
            <person name="Maaroufi H."/>
            <person name="Boyle B."/>
            <person name="Laroche J."/>
            <person name="Dewar K."/>
            <person name="Juretic N."/>
            <person name="Blackburn G."/>
            <person name="Nisole A."/>
            <person name="Brunet B."/>
            <person name="Brandao M."/>
            <person name="Lumley L."/>
            <person name="Duan J."/>
            <person name="Quan G."/>
            <person name="Lucarotti C.J."/>
            <person name="Roe A.D."/>
            <person name="Sperling F.A.H."/>
            <person name="Levesque R.C."/>
            <person name="Cusson M."/>
        </authorList>
    </citation>
    <scope>NUCLEOTIDE SEQUENCE [LARGE SCALE GENOMIC DNA]</scope>
    <source>
        <strain evidence="1">Glfc:IPQL:Cfum</strain>
    </source>
</reference>
<accession>A0ACC0JKZ5</accession>
<keyword evidence="2" id="KW-1185">Reference proteome</keyword>
<comment type="caution">
    <text evidence="1">The sequence shown here is derived from an EMBL/GenBank/DDBJ whole genome shotgun (WGS) entry which is preliminary data.</text>
</comment>
<proteinExistence type="predicted"/>
<gene>
    <name evidence="1" type="ORF">MSG28_006747</name>
</gene>
<protein>
    <submittedName>
        <fullName evidence="1">Uncharacterized protein</fullName>
    </submittedName>
</protein>
<sequence length="328" mass="38725">MNAKILAIVLILTTNFKICQSRNYKNFALIKLVPQNSEDMKFLQNLDTQRYIDILFWKRPYKVNSEVQLLVSPVDYDIFKERASHYKVKFIVQSEDIQQSFDKQKVGAYHALRVDTFNLNEFHTLDNINNWMADMAHHNSKFVHREVIGKTVENRDIYAFSVNKNQAKTKVIVESGIHGHEWMTVAFATYFFNELIHCDSSKNPVAKHLAYNYHWLLVPVANPDGYDYTHKKDRLWRKSRRNLGTAYGVDLNRNFDHSFGKPETKALANFIEYHRSKLKKITPGKLYTKFTKREESNTELARYMIRRVSWTEINIMNVWAFSKIITLK</sequence>
<evidence type="ECO:0000313" key="2">
    <source>
        <dbReference type="Proteomes" id="UP001064048"/>
    </source>
</evidence>
<dbReference type="Proteomes" id="UP001064048">
    <property type="component" value="Chromosome 11"/>
</dbReference>
<dbReference type="EMBL" id="CM046111">
    <property type="protein sequence ID" value="KAI8424815.1"/>
    <property type="molecule type" value="Genomic_DNA"/>
</dbReference>
<organism evidence="1 2">
    <name type="scientific">Choristoneura fumiferana</name>
    <name type="common">Spruce budworm moth</name>
    <name type="synonym">Archips fumiferana</name>
    <dbReference type="NCBI Taxonomy" id="7141"/>
    <lineage>
        <taxon>Eukaryota</taxon>
        <taxon>Metazoa</taxon>
        <taxon>Ecdysozoa</taxon>
        <taxon>Arthropoda</taxon>
        <taxon>Hexapoda</taxon>
        <taxon>Insecta</taxon>
        <taxon>Pterygota</taxon>
        <taxon>Neoptera</taxon>
        <taxon>Endopterygota</taxon>
        <taxon>Lepidoptera</taxon>
        <taxon>Glossata</taxon>
        <taxon>Ditrysia</taxon>
        <taxon>Tortricoidea</taxon>
        <taxon>Tortricidae</taxon>
        <taxon>Tortricinae</taxon>
        <taxon>Choristoneura</taxon>
    </lineage>
</organism>
<evidence type="ECO:0000313" key="1">
    <source>
        <dbReference type="EMBL" id="KAI8424815.1"/>
    </source>
</evidence>
<name>A0ACC0JKZ5_CHOFU</name>